<protein>
    <recommendedName>
        <fullName evidence="8">tRNA(Ile)-lysidine synthase</fullName>
        <ecNumber evidence="8">6.3.4.19</ecNumber>
    </recommendedName>
    <alternativeName>
        <fullName evidence="8">tRNA(Ile)-2-lysyl-cytidine synthase</fullName>
    </alternativeName>
    <alternativeName>
        <fullName evidence="8">tRNA(Ile)-lysidine synthetase</fullName>
    </alternativeName>
</protein>
<gene>
    <name evidence="8 10" type="primary">tilS</name>
    <name evidence="10" type="ORF">GOQ30_09145</name>
</gene>
<accession>A0A6I4ILN0</accession>
<dbReference type="OrthoDB" id="9807403at2"/>
<dbReference type="GO" id="GO:0005524">
    <property type="term" value="F:ATP binding"/>
    <property type="evidence" value="ECO:0007669"/>
    <property type="project" value="UniProtKB-UniRule"/>
</dbReference>
<comment type="function">
    <text evidence="8">Ligates lysine onto the cytidine present at position 34 of the AUA codon-specific tRNA(Ile) that contains the anticodon CAU, in an ATP-dependent manner. Cytidine is converted to lysidine, thus changing the amino acid specificity of the tRNA from methionine to isoleucine.</text>
</comment>
<dbReference type="GO" id="GO:0032267">
    <property type="term" value="F:tRNA(Ile)-lysidine synthase activity"/>
    <property type="evidence" value="ECO:0007669"/>
    <property type="project" value="UniProtKB-EC"/>
</dbReference>
<evidence type="ECO:0000256" key="7">
    <source>
        <dbReference type="ARBA" id="ARBA00048539"/>
    </source>
</evidence>
<dbReference type="EMBL" id="WQLW01000006">
    <property type="protein sequence ID" value="MVO09322.1"/>
    <property type="molecule type" value="Genomic_DNA"/>
</dbReference>
<evidence type="ECO:0000256" key="1">
    <source>
        <dbReference type="ARBA" id="ARBA00004496"/>
    </source>
</evidence>
<evidence type="ECO:0000256" key="4">
    <source>
        <dbReference type="ARBA" id="ARBA00022694"/>
    </source>
</evidence>
<evidence type="ECO:0000256" key="3">
    <source>
        <dbReference type="ARBA" id="ARBA00022598"/>
    </source>
</evidence>
<dbReference type="InterPro" id="IPR014729">
    <property type="entry name" value="Rossmann-like_a/b/a_fold"/>
</dbReference>
<dbReference type="InterPro" id="IPR011063">
    <property type="entry name" value="TilS/TtcA_N"/>
</dbReference>
<dbReference type="AlphaFoldDB" id="A0A6I4ILN0"/>
<name>A0A6I4ILN0_9FLAO</name>
<dbReference type="SUPFAM" id="SSF52402">
    <property type="entry name" value="Adenine nucleotide alpha hydrolases-like"/>
    <property type="match status" value="1"/>
</dbReference>
<feature type="domain" description="Lysidine-tRNA(Ile) synthetase C-terminal" evidence="9">
    <location>
        <begin position="360"/>
        <end position="432"/>
    </location>
</feature>
<organism evidence="10 11">
    <name type="scientific">Flavobacterium profundi</name>
    <dbReference type="NCBI Taxonomy" id="1774945"/>
    <lineage>
        <taxon>Bacteria</taxon>
        <taxon>Pseudomonadati</taxon>
        <taxon>Bacteroidota</taxon>
        <taxon>Flavobacteriia</taxon>
        <taxon>Flavobacteriales</taxon>
        <taxon>Flavobacteriaceae</taxon>
        <taxon>Flavobacterium</taxon>
    </lineage>
</organism>
<dbReference type="CDD" id="cd01992">
    <property type="entry name" value="TilS_N"/>
    <property type="match status" value="1"/>
</dbReference>
<dbReference type="PANTHER" id="PTHR43033">
    <property type="entry name" value="TRNA(ILE)-LYSIDINE SYNTHASE-RELATED"/>
    <property type="match status" value="1"/>
</dbReference>
<dbReference type="InterPro" id="IPR012094">
    <property type="entry name" value="tRNA_Ile_lys_synt"/>
</dbReference>
<keyword evidence="3 8" id="KW-0436">Ligase</keyword>
<evidence type="ECO:0000256" key="6">
    <source>
        <dbReference type="ARBA" id="ARBA00022840"/>
    </source>
</evidence>
<dbReference type="HAMAP" id="MF_01161">
    <property type="entry name" value="tRNA_Ile_lys_synt"/>
    <property type="match status" value="1"/>
</dbReference>
<evidence type="ECO:0000256" key="8">
    <source>
        <dbReference type="HAMAP-Rule" id="MF_01161"/>
    </source>
</evidence>
<dbReference type="SMART" id="SM00977">
    <property type="entry name" value="TilS_C"/>
    <property type="match status" value="1"/>
</dbReference>
<dbReference type="SUPFAM" id="SSF56037">
    <property type="entry name" value="PheT/TilS domain"/>
    <property type="match status" value="1"/>
</dbReference>
<feature type="binding site" evidence="8">
    <location>
        <begin position="26"/>
        <end position="31"/>
    </location>
    <ligand>
        <name>ATP</name>
        <dbReference type="ChEBI" id="CHEBI:30616"/>
    </ligand>
</feature>
<evidence type="ECO:0000313" key="10">
    <source>
        <dbReference type="EMBL" id="MVO09322.1"/>
    </source>
</evidence>
<evidence type="ECO:0000259" key="9">
    <source>
        <dbReference type="SMART" id="SM00977"/>
    </source>
</evidence>
<keyword evidence="6 8" id="KW-0067">ATP-binding</keyword>
<comment type="similarity">
    <text evidence="8">Belongs to the tRNA(Ile)-lysidine synthase family.</text>
</comment>
<dbReference type="EC" id="6.3.4.19" evidence="8"/>
<dbReference type="Pfam" id="PF01171">
    <property type="entry name" value="ATP_bind_3"/>
    <property type="match status" value="1"/>
</dbReference>
<reference evidence="11" key="1">
    <citation type="submission" date="2019-05" db="EMBL/GenBank/DDBJ databases">
        <title>Flavobacterium profundi sp. nov., isolated from a deep-sea seamount.</title>
        <authorList>
            <person name="Zhang D.-C."/>
        </authorList>
    </citation>
    <scope>NUCLEOTIDE SEQUENCE [LARGE SCALE GENOMIC DNA]</scope>
    <source>
        <strain evidence="11">TP390</strain>
    </source>
</reference>
<comment type="domain">
    <text evidence="8">The N-terminal region contains the highly conserved SGGXDS motif, predicted to be a P-loop motif involved in ATP binding.</text>
</comment>
<comment type="caution">
    <text evidence="10">The sequence shown here is derived from an EMBL/GenBank/DDBJ whole genome shotgun (WGS) entry which is preliminary data.</text>
</comment>
<dbReference type="Gene3D" id="3.40.50.620">
    <property type="entry name" value="HUPs"/>
    <property type="match status" value="1"/>
</dbReference>
<dbReference type="GO" id="GO:0006400">
    <property type="term" value="P:tRNA modification"/>
    <property type="evidence" value="ECO:0007669"/>
    <property type="project" value="UniProtKB-UniRule"/>
</dbReference>
<keyword evidence="2 8" id="KW-0963">Cytoplasm</keyword>
<dbReference type="GO" id="GO:0005737">
    <property type="term" value="C:cytoplasm"/>
    <property type="evidence" value="ECO:0007669"/>
    <property type="project" value="UniProtKB-SubCell"/>
</dbReference>
<evidence type="ECO:0000256" key="2">
    <source>
        <dbReference type="ARBA" id="ARBA00022490"/>
    </source>
</evidence>
<dbReference type="Proteomes" id="UP000431264">
    <property type="component" value="Unassembled WGS sequence"/>
</dbReference>
<proteinExistence type="inferred from homology"/>
<sequence>MLQKMQKHLEEHFSFVKEKKLLLAVSGGIDSMVLLSVFKKLALEIGVAHCNFQLRGHDSDADALFVKEQAQALQVPFFLQAFTTEDYANEHKVSIQVAARKLRYNWFAEVLLRENYDFIVTAHHLDDQVETFLIHLSRGTGLEGLVGIPAKNGNIMRPFLEISRAEIEVYAKENHISWREDASNASDKYVRNKIRHHIVPVLKELNPSFLTSFQNTLAHLQQAADLVTDSSERIFEKVALVEKETIKIDFKKLVRYDSYQAYLYQWLKEYGFTAWNDIYNLLEAQTGKHIFSSTHLLLKDRDFLLLSPKNKGEEEKVFYIEKINENLKFPLNVSLCKTDDILEPTNNSIFVDQNKLSFPLVVRKKQEGDYFYPSGMKGKKKLSKYFKDEKYSLLDKEKQWLLTSNNEIVWVIGKRADQRFLAQSNTKEIVKIELK</sequence>
<evidence type="ECO:0000256" key="5">
    <source>
        <dbReference type="ARBA" id="ARBA00022741"/>
    </source>
</evidence>
<dbReference type="NCBIfam" id="TIGR02433">
    <property type="entry name" value="lysidine_TilS_C"/>
    <property type="match status" value="1"/>
</dbReference>
<keyword evidence="4 8" id="KW-0819">tRNA processing</keyword>
<dbReference type="PANTHER" id="PTHR43033:SF1">
    <property type="entry name" value="TRNA(ILE)-LYSIDINE SYNTHASE-RELATED"/>
    <property type="match status" value="1"/>
</dbReference>
<keyword evidence="11" id="KW-1185">Reference proteome</keyword>
<evidence type="ECO:0000313" key="11">
    <source>
        <dbReference type="Proteomes" id="UP000431264"/>
    </source>
</evidence>
<dbReference type="Pfam" id="PF11734">
    <property type="entry name" value="TilS_C"/>
    <property type="match status" value="1"/>
</dbReference>
<comment type="subcellular location">
    <subcellularLocation>
        <location evidence="1 8">Cytoplasm</location>
    </subcellularLocation>
</comment>
<dbReference type="InterPro" id="IPR012796">
    <property type="entry name" value="Lysidine-tRNA-synth_C"/>
</dbReference>
<dbReference type="NCBIfam" id="TIGR02432">
    <property type="entry name" value="lysidine_TilS_N"/>
    <property type="match status" value="1"/>
</dbReference>
<keyword evidence="5 8" id="KW-0547">Nucleotide-binding</keyword>
<dbReference type="InterPro" id="IPR012795">
    <property type="entry name" value="tRNA_Ile_lys_synt_N"/>
</dbReference>
<comment type="catalytic activity">
    <reaction evidence="7 8">
        <text>cytidine(34) in tRNA(Ile2) + L-lysine + ATP = lysidine(34) in tRNA(Ile2) + AMP + diphosphate + H(+)</text>
        <dbReference type="Rhea" id="RHEA:43744"/>
        <dbReference type="Rhea" id="RHEA-COMP:10625"/>
        <dbReference type="Rhea" id="RHEA-COMP:10670"/>
        <dbReference type="ChEBI" id="CHEBI:15378"/>
        <dbReference type="ChEBI" id="CHEBI:30616"/>
        <dbReference type="ChEBI" id="CHEBI:32551"/>
        <dbReference type="ChEBI" id="CHEBI:33019"/>
        <dbReference type="ChEBI" id="CHEBI:82748"/>
        <dbReference type="ChEBI" id="CHEBI:83665"/>
        <dbReference type="ChEBI" id="CHEBI:456215"/>
        <dbReference type="EC" id="6.3.4.19"/>
    </reaction>
</comment>